<dbReference type="SUPFAM" id="SSF52266">
    <property type="entry name" value="SGNH hydrolase"/>
    <property type="match status" value="1"/>
</dbReference>
<evidence type="ECO:0000313" key="4">
    <source>
        <dbReference type="Proteomes" id="UP000198806"/>
    </source>
</evidence>
<dbReference type="AlphaFoldDB" id="A0A1I5GSW3"/>
<dbReference type="Gene3D" id="3.40.50.1110">
    <property type="entry name" value="SGNH hydrolase"/>
    <property type="match status" value="1"/>
</dbReference>
<dbReference type="EMBL" id="FOWD01000022">
    <property type="protein sequence ID" value="SFO39088.1"/>
    <property type="molecule type" value="Genomic_DNA"/>
</dbReference>
<dbReference type="Pfam" id="PF13472">
    <property type="entry name" value="Lipase_GDSL_2"/>
    <property type="match status" value="1"/>
</dbReference>
<proteinExistence type="predicted"/>
<keyword evidence="1" id="KW-0732">Signal</keyword>
<dbReference type="InterPro" id="IPR013830">
    <property type="entry name" value="SGNH_hydro"/>
</dbReference>
<feature type="domain" description="SGNH hydrolase-type esterase" evidence="2">
    <location>
        <begin position="39"/>
        <end position="190"/>
    </location>
</feature>
<dbReference type="Proteomes" id="UP000198806">
    <property type="component" value="Unassembled WGS sequence"/>
</dbReference>
<keyword evidence="4" id="KW-1185">Reference proteome</keyword>
<sequence length="201" mass="22544">MKKIMISFLIGILLVGVTACGNTKDEKDIAANFKNSVLMGDSITEGFAINEILPLENVIAGAGATAGFTYDDIDTLVEKKPDNVFIMLGSCDILMPVDDPKELFRDDLTKLINSIKEELPDCKIYLQSITPVTQETIKQEPRYEGIDEYNELIKELADKLSVDYVDIGTIVKENTHLFAEDGVHFKKEFYNIWLKELSKSL</sequence>
<dbReference type="PROSITE" id="PS51257">
    <property type="entry name" value="PROKAR_LIPOPROTEIN"/>
    <property type="match status" value="1"/>
</dbReference>
<name>A0A1I5GSW3_9FIRM</name>
<organism evidence="3 4">
    <name type="scientific">Anaerocolumna aminovalerica</name>
    <dbReference type="NCBI Taxonomy" id="1527"/>
    <lineage>
        <taxon>Bacteria</taxon>
        <taxon>Bacillati</taxon>
        <taxon>Bacillota</taxon>
        <taxon>Clostridia</taxon>
        <taxon>Lachnospirales</taxon>
        <taxon>Lachnospiraceae</taxon>
        <taxon>Anaerocolumna</taxon>
    </lineage>
</organism>
<reference evidence="3 4" key="1">
    <citation type="submission" date="2016-10" db="EMBL/GenBank/DDBJ databases">
        <authorList>
            <person name="de Groot N.N."/>
        </authorList>
    </citation>
    <scope>NUCLEOTIDE SEQUENCE [LARGE SCALE GENOMIC DNA]</scope>
    <source>
        <strain evidence="3 4">DSM 1283</strain>
    </source>
</reference>
<feature type="signal peptide" evidence="1">
    <location>
        <begin position="1"/>
        <end position="21"/>
    </location>
</feature>
<dbReference type="STRING" id="1527.SAMN04489757_12227"/>
<evidence type="ECO:0000256" key="1">
    <source>
        <dbReference type="SAM" id="SignalP"/>
    </source>
</evidence>
<evidence type="ECO:0000259" key="2">
    <source>
        <dbReference type="Pfam" id="PF13472"/>
    </source>
</evidence>
<feature type="chain" id="PRO_5011527395" evidence="1">
    <location>
        <begin position="22"/>
        <end position="201"/>
    </location>
</feature>
<evidence type="ECO:0000313" key="3">
    <source>
        <dbReference type="EMBL" id="SFO39088.1"/>
    </source>
</evidence>
<dbReference type="OrthoDB" id="1652311at2"/>
<dbReference type="RefSeq" id="WP_091687251.1">
    <property type="nucleotide sequence ID" value="NZ_BAABFM010000004.1"/>
</dbReference>
<gene>
    <name evidence="3" type="ORF">SAMN04489757_12227</name>
</gene>
<accession>A0A1I5GSW3</accession>
<dbReference type="InterPro" id="IPR036514">
    <property type="entry name" value="SGNH_hydro_sf"/>
</dbReference>
<protein>
    <submittedName>
        <fullName evidence="3">Lysophospholipase L1</fullName>
    </submittedName>
</protein>